<reference evidence="6" key="1">
    <citation type="submission" date="2022-08" db="EMBL/GenBank/DDBJ databases">
        <authorList>
            <person name="Deng Y."/>
            <person name="Han X.-F."/>
            <person name="Zhang Y.-Q."/>
        </authorList>
    </citation>
    <scope>NUCLEOTIDE SEQUENCE</scope>
    <source>
        <strain evidence="6">CPCC 203386</strain>
    </source>
</reference>
<feature type="domain" description="GFO/IDH/MocA-like oxidoreductase" evidence="5">
    <location>
        <begin position="144"/>
        <end position="263"/>
    </location>
</feature>
<dbReference type="EMBL" id="JANLCJ010000010">
    <property type="protein sequence ID" value="MCS5736024.1"/>
    <property type="molecule type" value="Genomic_DNA"/>
</dbReference>
<keyword evidence="2" id="KW-0560">Oxidoreductase</keyword>
<dbReference type="InterPro" id="IPR055170">
    <property type="entry name" value="GFO_IDH_MocA-like_dom"/>
</dbReference>
<gene>
    <name evidence="6" type="ORF">N1032_19985</name>
</gene>
<evidence type="ECO:0000256" key="3">
    <source>
        <dbReference type="ARBA" id="ARBA00023027"/>
    </source>
</evidence>
<dbReference type="SUPFAM" id="SSF55347">
    <property type="entry name" value="Glyceraldehyde-3-phosphate dehydrogenase-like, C-terminal domain"/>
    <property type="match status" value="1"/>
</dbReference>
<dbReference type="Pfam" id="PF22725">
    <property type="entry name" value="GFO_IDH_MocA_C3"/>
    <property type="match status" value="1"/>
</dbReference>
<name>A0ABT2H7X7_9MICO</name>
<dbReference type="Pfam" id="PF01408">
    <property type="entry name" value="GFO_IDH_MocA"/>
    <property type="match status" value="1"/>
</dbReference>
<sequence length="353" mass="38261">MSITDDDVTVSASPIRAAVIGYGLGGETFHAPLIAADPAYRLAAVVTSNPERAGRATERYGAGVVVTDADSLFERAGDLDLVVVTSPNATHVPLARRAIDAGLDVVVDKPFALTEADATELIAHAERAGRRLTVFQNRRWDGDFLTLRTLIENGDLGEVRQFESAFEWFKPSLSAKNKDVDPADQGGGILFDLGPHLIDQALQLFGEVTAVHAELDARRAGAVSDDDSFVSLQHANGVRSRLWMSAVAPGNRPRFRVVGSKAVFASVGLDPQERQAKAGMSVGDHRFGMDEISPYGLVIGPDAERQLPKQRGTYSEFYRLLAEALVTGRPVPVDPRDSETVLRIIEEAHRQNR</sequence>
<accession>A0ABT2H7X7</accession>
<proteinExistence type="inferred from homology"/>
<dbReference type="SUPFAM" id="SSF51735">
    <property type="entry name" value="NAD(P)-binding Rossmann-fold domains"/>
    <property type="match status" value="1"/>
</dbReference>
<evidence type="ECO:0000313" key="7">
    <source>
        <dbReference type="Proteomes" id="UP001165586"/>
    </source>
</evidence>
<feature type="domain" description="Gfo/Idh/MocA-like oxidoreductase N-terminal" evidence="4">
    <location>
        <begin position="15"/>
        <end position="134"/>
    </location>
</feature>
<evidence type="ECO:0000259" key="4">
    <source>
        <dbReference type="Pfam" id="PF01408"/>
    </source>
</evidence>
<dbReference type="InterPro" id="IPR036291">
    <property type="entry name" value="NAD(P)-bd_dom_sf"/>
</dbReference>
<dbReference type="Gene3D" id="3.40.50.720">
    <property type="entry name" value="NAD(P)-binding Rossmann-like Domain"/>
    <property type="match status" value="1"/>
</dbReference>
<evidence type="ECO:0000313" key="6">
    <source>
        <dbReference type="EMBL" id="MCS5736024.1"/>
    </source>
</evidence>
<dbReference type="InterPro" id="IPR051317">
    <property type="entry name" value="Gfo/Idh/MocA_oxidoreduct"/>
</dbReference>
<evidence type="ECO:0000256" key="2">
    <source>
        <dbReference type="ARBA" id="ARBA00023002"/>
    </source>
</evidence>
<comment type="caution">
    <text evidence="6">The sequence shown here is derived from an EMBL/GenBank/DDBJ whole genome shotgun (WGS) entry which is preliminary data.</text>
</comment>
<dbReference type="Gene3D" id="3.30.360.10">
    <property type="entry name" value="Dihydrodipicolinate Reductase, domain 2"/>
    <property type="match status" value="1"/>
</dbReference>
<organism evidence="6 7">
    <name type="scientific">Herbiconiux daphne</name>
    <dbReference type="NCBI Taxonomy" id="2970914"/>
    <lineage>
        <taxon>Bacteria</taxon>
        <taxon>Bacillati</taxon>
        <taxon>Actinomycetota</taxon>
        <taxon>Actinomycetes</taxon>
        <taxon>Micrococcales</taxon>
        <taxon>Microbacteriaceae</taxon>
        <taxon>Herbiconiux</taxon>
    </lineage>
</organism>
<evidence type="ECO:0000259" key="5">
    <source>
        <dbReference type="Pfam" id="PF22725"/>
    </source>
</evidence>
<keyword evidence="7" id="KW-1185">Reference proteome</keyword>
<dbReference type="PANTHER" id="PTHR43708:SF5">
    <property type="entry name" value="CONSERVED EXPRESSED OXIDOREDUCTASE (EUROFUNG)-RELATED"/>
    <property type="match status" value="1"/>
</dbReference>
<dbReference type="RefSeq" id="WP_259541589.1">
    <property type="nucleotide sequence ID" value="NZ_JANLCJ010000010.1"/>
</dbReference>
<dbReference type="Proteomes" id="UP001165586">
    <property type="component" value="Unassembled WGS sequence"/>
</dbReference>
<keyword evidence="3" id="KW-0520">NAD</keyword>
<evidence type="ECO:0000256" key="1">
    <source>
        <dbReference type="ARBA" id="ARBA00010928"/>
    </source>
</evidence>
<dbReference type="InterPro" id="IPR000683">
    <property type="entry name" value="Gfo/Idh/MocA-like_OxRdtase_N"/>
</dbReference>
<dbReference type="PANTHER" id="PTHR43708">
    <property type="entry name" value="CONSERVED EXPRESSED OXIDOREDUCTASE (EUROFUNG)"/>
    <property type="match status" value="1"/>
</dbReference>
<protein>
    <submittedName>
        <fullName evidence="6">Gfo/Idh/MocA family oxidoreductase</fullName>
    </submittedName>
</protein>
<comment type="similarity">
    <text evidence="1">Belongs to the Gfo/Idh/MocA family.</text>
</comment>